<sequence>MSWFNIFLCNQVCYDGYSLLRITPTTESQLKSLSDLHAKHVDELEFWLRTTAVNHSADVLVKPNIKYFLVRQLALLRMPYEILIDDIGKKIKEDKVSPEERAKLGFFEVYPSIEEIHEYIQDLIDKYPECLSLIPFGKSFEGRLLQILRISSNPFETKPVIWIQGGAHAREQIGPATVVYIATKLACLCDKESEEIYELLNSFDWYVLPILNPDGYEYAQSTDRLWRKTRSRHTNAQNCIGVDANRNWDIKWSDTTGSSSRPCSDYYAGPSAFSEPETKAVSEFMLDNLKGRLVLFLDFHSYSQRWLTPYGYSMKLPPNYQEQKRLAEVGTRALELMNGTKYTTGSTGNIMYTVTGGARDWVYDVICANYSYVVELRDKGEFGFLLPRRFILPTAMETWEGVKAMGLDMAGKTNFDSDYM</sequence>
<dbReference type="Proteomes" id="UP000807504">
    <property type="component" value="Unassembled WGS sequence"/>
</dbReference>
<evidence type="ECO:0000256" key="5">
    <source>
        <dbReference type="ARBA" id="ARBA00022723"/>
    </source>
</evidence>
<keyword evidence="7" id="KW-0378">Hydrolase</keyword>
<dbReference type="GO" id="GO:0004181">
    <property type="term" value="F:metallocarboxypeptidase activity"/>
    <property type="evidence" value="ECO:0007669"/>
    <property type="project" value="InterPro"/>
</dbReference>
<dbReference type="Pfam" id="PF00246">
    <property type="entry name" value="Peptidase_M14"/>
    <property type="match status" value="1"/>
</dbReference>
<keyword evidence="4" id="KW-0645">Protease</keyword>
<proteinExistence type="inferred from homology"/>
<dbReference type="GO" id="GO:0006508">
    <property type="term" value="P:proteolysis"/>
    <property type="evidence" value="ECO:0007669"/>
    <property type="project" value="UniProtKB-KW"/>
</dbReference>
<evidence type="ECO:0000256" key="10">
    <source>
        <dbReference type="ARBA" id="ARBA00023157"/>
    </source>
</evidence>
<dbReference type="Gene3D" id="3.30.70.340">
    <property type="entry name" value="Metallocarboxypeptidase-like"/>
    <property type="match status" value="1"/>
</dbReference>
<dbReference type="FunFam" id="3.40.630.10:FF:000001">
    <property type="entry name" value="Carboxypeptidase B"/>
    <property type="match status" value="1"/>
</dbReference>
<dbReference type="PANTHER" id="PTHR11705:SF91">
    <property type="entry name" value="FI01817P-RELATED"/>
    <property type="match status" value="1"/>
</dbReference>
<evidence type="ECO:0000256" key="9">
    <source>
        <dbReference type="ARBA" id="ARBA00023049"/>
    </source>
</evidence>
<dbReference type="InterPro" id="IPR003146">
    <property type="entry name" value="M14A_act_pep"/>
</dbReference>
<dbReference type="PANTHER" id="PTHR11705">
    <property type="entry name" value="PROTEASE FAMILY M14 CARBOXYPEPTIDASE A,B"/>
    <property type="match status" value="1"/>
</dbReference>
<dbReference type="EMBL" id="JABXBU010000015">
    <property type="protein sequence ID" value="KAF8787574.1"/>
    <property type="molecule type" value="Genomic_DNA"/>
</dbReference>
<dbReference type="PROSITE" id="PS00132">
    <property type="entry name" value="CARBOXYPEPT_ZN_1"/>
    <property type="match status" value="1"/>
</dbReference>
<dbReference type="GO" id="GO:0005615">
    <property type="term" value="C:extracellular space"/>
    <property type="evidence" value="ECO:0007669"/>
    <property type="project" value="TreeGrafter"/>
</dbReference>
<feature type="active site" description="Proton donor/acceptor" evidence="11">
    <location>
        <position position="375"/>
    </location>
</feature>
<protein>
    <submittedName>
        <fullName evidence="13">Carboxypeptidase A2 like protein</fullName>
    </submittedName>
</protein>
<organism evidence="13 14">
    <name type="scientific">Argiope bruennichi</name>
    <name type="common">Wasp spider</name>
    <name type="synonym">Aranea bruennichi</name>
    <dbReference type="NCBI Taxonomy" id="94029"/>
    <lineage>
        <taxon>Eukaryota</taxon>
        <taxon>Metazoa</taxon>
        <taxon>Ecdysozoa</taxon>
        <taxon>Arthropoda</taxon>
        <taxon>Chelicerata</taxon>
        <taxon>Arachnida</taxon>
        <taxon>Araneae</taxon>
        <taxon>Araneomorphae</taxon>
        <taxon>Entelegynae</taxon>
        <taxon>Araneoidea</taxon>
        <taxon>Araneidae</taxon>
        <taxon>Argiope</taxon>
    </lineage>
</organism>
<evidence type="ECO:0000256" key="1">
    <source>
        <dbReference type="ARBA" id="ARBA00001947"/>
    </source>
</evidence>
<reference evidence="13" key="2">
    <citation type="submission" date="2020-06" db="EMBL/GenBank/DDBJ databases">
        <authorList>
            <person name="Sheffer M."/>
        </authorList>
    </citation>
    <scope>NUCLEOTIDE SEQUENCE</scope>
</reference>
<dbReference type="CDD" id="cd03860">
    <property type="entry name" value="M14_CP_A-B_like"/>
    <property type="match status" value="1"/>
</dbReference>
<evidence type="ECO:0000313" key="14">
    <source>
        <dbReference type="Proteomes" id="UP000807504"/>
    </source>
</evidence>
<dbReference type="AlphaFoldDB" id="A0A8T0F8N6"/>
<comment type="caution">
    <text evidence="13">The sequence shown here is derived from an EMBL/GenBank/DDBJ whole genome shotgun (WGS) entry which is preliminary data.</text>
</comment>
<dbReference type="InterPro" id="IPR000834">
    <property type="entry name" value="Peptidase_M14"/>
</dbReference>
<gene>
    <name evidence="13" type="ORF">HNY73_009156</name>
</gene>
<dbReference type="GO" id="GO:0008270">
    <property type="term" value="F:zinc ion binding"/>
    <property type="evidence" value="ECO:0007669"/>
    <property type="project" value="InterPro"/>
</dbReference>
<keyword evidence="8" id="KW-0862">Zinc</keyword>
<evidence type="ECO:0000256" key="8">
    <source>
        <dbReference type="ARBA" id="ARBA00022833"/>
    </source>
</evidence>
<dbReference type="SUPFAM" id="SSF53187">
    <property type="entry name" value="Zn-dependent exopeptidases"/>
    <property type="match status" value="1"/>
</dbReference>
<dbReference type="Gene3D" id="3.40.630.10">
    <property type="entry name" value="Zn peptidases"/>
    <property type="match status" value="1"/>
</dbReference>
<dbReference type="SUPFAM" id="SSF54897">
    <property type="entry name" value="Protease propeptides/inhibitors"/>
    <property type="match status" value="1"/>
</dbReference>
<feature type="domain" description="Peptidase M14" evidence="12">
    <location>
        <begin position="109"/>
        <end position="409"/>
    </location>
</feature>
<dbReference type="InterPro" id="IPR057246">
    <property type="entry name" value="CARBOXYPEPT_ZN_1"/>
</dbReference>
<keyword evidence="9" id="KW-0482">Metalloprotease</keyword>
<keyword evidence="10" id="KW-1015">Disulfide bond</keyword>
<name>A0A8T0F8N6_ARGBR</name>
<keyword evidence="14" id="KW-1185">Reference proteome</keyword>
<keyword evidence="3 13" id="KW-0121">Carboxypeptidase</keyword>
<dbReference type="Pfam" id="PF02244">
    <property type="entry name" value="Propep_M14"/>
    <property type="match status" value="1"/>
</dbReference>
<evidence type="ECO:0000313" key="13">
    <source>
        <dbReference type="EMBL" id="KAF8787574.1"/>
    </source>
</evidence>
<evidence type="ECO:0000256" key="2">
    <source>
        <dbReference type="ARBA" id="ARBA00005988"/>
    </source>
</evidence>
<comment type="cofactor">
    <cofactor evidence="1">
        <name>Zn(2+)</name>
        <dbReference type="ChEBI" id="CHEBI:29105"/>
    </cofactor>
</comment>
<reference evidence="13" key="1">
    <citation type="journal article" date="2020" name="bioRxiv">
        <title>Chromosome-level reference genome of the European wasp spider Argiope bruennichi: a resource for studies on range expansion and evolutionary adaptation.</title>
        <authorList>
            <person name="Sheffer M.M."/>
            <person name="Hoppe A."/>
            <person name="Krehenwinkel H."/>
            <person name="Uhl G."/>
            <person name="Kuss A.W."/>
            <person name="Jensen L."/>
            <person name="Jensen C."/>
            <person name="Gillespie R.G."/>
            <person name="Hoff K.J."/>
            <person name="Prost S."/>
        </authorList>
    </citation>
    <scope>NUCLEOTIDE SEQUENCE</scope>
</reference>
<evidence type="ECO:0000259" key="12">
    <source>
        <dbReference type="PROSITE" id="PS52035"/>
    </source>
</evidence>
<keyword evidence="6" id="KW-0732">Signal</keyword>
<accession>A0A8T0F8N6</accession>
<dbReference type="PROSITE" id="PS52035">
    <property type="entry name" value="PEPTIDASE_M14"/>
    <property type="match status" value="1"/>
</dbReference>
<dbReference type="PRINTS" id="PR00765">
    <property type="entry name" value="CRBOXYPTASEA"/>
</dbReference>
<dbReference type="InterPro" id="IPR036990">
    <property type="entry name" value="M14A-like_propep"/>
</dbReference>
<evidence type="ECO:0000256" key="7">
    <source>
        <dbReference type="ARBA" id="ARBA00022801"/>
    </source>
</evidence>
<evidence type="ECO:0000256" key="6">
    <source>
        <dbReference type="ARBA" id="ARBA00022729"/>
    </source>
</evidence>
<evidence type="ECO:0000256" key="3">
    <source>
        <dbReference type="ARBA" id="ARBA00022645"/>
    </source>
</evidence>
<dbReference type="SMART" id="SM00631">
    <property type="entry name" value="Zn_pept"/>
    <property type="match status" value="1"/>
</dbReference>
<comment type="similarity">
    <text evidence="2 11">Belongs to the peptidase M14 family.</text>
</comment>
<evidence type="ECO:0000256" key="4">
    <source>
        <dbReference type="ARBA" id="ARBA00022670"/>
    </source>
</evidence>
<evidence type="ECO:0000256" key="11">
    <source>
        <dbReference type="PROSITE-ProRule" id="PRU01379"/>
    </source>
</evidence>
<keyword evidence="5" id="KW-0479">Metal-binding</keyword>